<dbReference type="Proteomes" id="UP001280121">
    <property type="component" value="Unassembled WGS sequence"/>
</dbReference>
<gene>
    <name evidence="1" type="ORF">Ddye_024547</name>
</gene>
<name>A0AAD9TVZ0_9ROSI</name>
<evidence type="ECO:0000313" key="1">
    <source>
        <dbReference type="EMBL" id="KAK2642784.1"/>
    </source>
</evidence>
<accession>A0AAD9TVZ0</accession>
<evidence type="ECO:0000313" key="2">
    <source>
        <dbReference type="Proteomes" id="UP001280121"/>
    </source>
</evidence>
<sequence>MKKDIGWFLSGMIGEVIDVDGGEARDCVGKFMIVRVKSEINKPLKRCLRVDILGDGVKTIMLIKYERLPNHCFKYGVVSHRTNECSEEDIPRVNGEEKPLLGI</sequence>
<dbReference type="AlphaFoldDB" id="A0AAD9TVZ0"/>
<keyword evidence="2" id="KW-1185">Reference proteome</keyword>
<proteinExistence type="predicted"/>
<protein>
    <recommendedName>
        <fullName evidence="3">Zinc knuckle CX2CX4HX4C domain-containing protein</fullName>
    </recommendedName>
</protein>
<reference evidence="1" key="1">
    <citation type="journal article" date="2023" name="Plant J.">
        <title>Genome sequences and population genomics provide insights into the demographic history, inbreeding, and mutation load of two 'living fossil' tree species of Dipteronia.</title>
        <authorList>
            <person name="Feng Y."/>
            <person name="Comes H.P."/>
            <person name="Chen J."/>
            <person name="Zhu S."/>
            <person name="Lu R."/>
            <person name="Zhang X."/>
            <person name="Li P."/>
            <person name="Qiu J."/>
            <person name="Olsen K.M."/>
            <person name="Qiu Y."/>
        </authorList>
    </citation>
    <scope>NUCLEOTIDE SEQUENCE</scope>
    <source>
        <strain evidence="1">KIB01</strain>
    </source>
</reference>
<evidence type="ECO:0008006" key="3">
    <source>
        <dbReference type="Google" id="ProtNLM"/>
    </source>
</evidence>
<organism evidence="1 2">
    <name type="scientific">Dipteronia dyeriana</name>
    <dbReference type="NCBI Taxonomy" id="168575"/>
    <lineage>
        <taxon>Eukaryota</taxon>
        <taxon>Viridiplantae</taxon>
        <taxon>Streptophyta</taxon>
        <taxon>Embryophyta</taxon>
        <taxon>Tracheophyta</taxon>
        <taxon>Spermatophyta</taxon>
        <taxon>Magnoliopsida</taxon>
        <taxon>eudicotyledons</taxon>
        <taxon>Gunneridae</taxon>
        <taxon>Pentapetalae</taxon>
        <taxon>rosids</taxon>
        <taxon>malvids</taxon>
        <taxon>Sapindales</taxon>
        <taxon>Sapindaceae</taxon>
        <taxon>Hippocastanoideae</taxon>
        <taxon>Acereae</taxon>
        <taxon>Dipteronia</taxon>
    </lineage>
</organism>
<dbReference type="EMBL" id="JANJYI010000007">
    <property type="protein sequence ID" value="KAK2642784.1"/>
    <property type="molecule type" value="Genomic_DNA"/>
</dbReference>
<comment type="caution">
    <text evidence="1">The sequence shown here is derived from an EMBL/GenBank/DDBJ whole genome shotgun (WGS) entry which is preliminary data.</text>
</comment>